<keyword evidence="9" id="KW-0812">Transmembrane</keyword>
<dbReference type="eggNOG" id="KOG0317">
    <property type="taxonomic scope" value="Eukaryota"/>
</dbReference>
<dbReference type="GO" id="GO:0008270">
    <property type="term" value="F:zinc ion binding"/>
    <property type="evidence" value="ECO:0007669"/>
    <property type="project" value="UniProtKB-KW"/>
</dbReference>
<dbReference type="EMBL" id="FN430269">
    <property type="protein sequence ID" value="CAZ83633.1"/>
    <property type="molecule type" value="Genomic_DNA"/>
</dbReference>
<dbReference type="SMART" id="SM00184">
    <property type="entry name" value="RING"/>
    <property type="match status" value="1"/>
</dbReference>
<dbReference type="Gene3D" id="3.30.40.10">
    <property type="entry name" value="Zinc/RING finger domain, C3HC4 (zinc finger)"/>
    <property type="match status" value="1"/>
</dbReference>
<dbReference type="PANTHER" id="PTHR23350">
    <property type="entry name" value="PEROXISOME ASSEMBLY PROTEIN 10"/>
    <property type="match status" value="1"/>
</dbReference>
<dbReference type="GO" id="GO:0016562">
    <property type="term" value="P:protein import into peroxisome matrix, receptor recycling"/>
    <property type="evidence" value="ECO:0007669"/>
    <property type="project" value="EnsemblFungi"/>
</dbReference>
<evidence type="ECO:0000256" key="3">
    <source>
        <dbReference type="ARBA" id="ARBA00004906"/>
    </source>
</evidence>
<feature type="region of interest" description="Disordered" evidence="20">
    <location>
        <begin position="1"/>
        <end position="40"/>
    </location>
</feature>
<keyword evidence="11 19" id="KW-0863">Zinc-finger</keyword>
<evidence type="ECO:0000256" key="9">
    <source>
        <dbReference type="ARBA" id="ARBA00022692"/>
    </source>
</evidence>
<evidence type="ECO:0000313" key="22">
    <source>
        <dbReference type="EMBL" id="CAZ83633.1"/>
    </source>
</evidence>
<comment type="catalytic activity">
    <reaction evidence="1">
        <text>S-ubiquitinyl-[E2 ubiquitin-conjugating enzyme]-L-cysteine + [acceptor protein]-L-lysine = [E2 ubiquitin-conjugating enzyme]-L-cysteine + N(6)-ubiquitinyl-[acceptor protein]-L-lysine.</text>
        <dbReference type="EC" id="2.3.2.27"/>
    </reaction>
</comment>
<dbReference type="OMA" id="YCDVVQL"/>
<evidence type="ECO:0000256" key="8">
    <source>
        <dbReference type="ARBA" id="ARBA00022679"/>
    </source>
</evidence>
<evidence type="ECO:0000256" key="6">
    <source>
        <dbReference type="ARBA" id="ARBA00022448"/>
    </source>
</evidence>
<dbReference type="InterPro" id="IPR001841">
    <property type="entry name" value="Znf_RING"/>
</dbReference>
<feature type="domain" description="RING-type" evidence="21">
    <location>
        <begin position="287"/>
        <end position="325"/>
    </location>
</feature>
<proteinExistence type="inferred from homology"/>
<dbReference type="KEGG" id="tml:GSTUM_00002040001"/>
<dbReference type="STRING" id="656061.D5GGJ0"/>
<dbReference type="Proteomes" id="UP000006911">
    <property type="component" value="Unassembled WGS sequence"/>
</dbReference>
<comment type="subcellular location">
    <subcellularLocation>
        <location evidence="2">Peroxisome membrane</location>
        <topology evidence="2">Multi-pass membrane protein</topology>
    </subcellularLocation>
</comment>
<dbReference type="RefSeq" id="XP_002839442.1">
    <property type="nucleotide sequence ID" value="XM_002839396.1"/>
</dbReference>
<evidence type="ECO:0000256" key="20">
    <source>
        <dbReference type="SAM" id="MobiDB-lite"/>
    </source>
</evidence>
<evidence type="ECO:0000256" key="11">
    <source>
        <dbReference type="ARBA" id="ARBA00022771"/>
    </source>
</evidence>
<dbReference type="GO" id="GO:0043161">
    <property type="term" value="P:proteasome-mediated ubiquitin-dependent protein catabolic process"/>
    <property type="evidence" value="ECO:0007669"/>
    <property type="project" value="EnsemblFungi"/>
</dbReference>
<keyword evidence="17" id="KW-0576">Peroxisome</keyword>
<dbReference type="InterPro" id="IPR025654">
    <property type="entry name" value="PEX2/10"/>
</dbReference>
<dbReference type="EC" id="2.3.2.27" evidence="5"/>
<gene>
    <name evidence="22" type="ORF">GSTUM_00002040001</name>
</gene>
<sequence length="338" mass="37066">MAFEPPSSTALSTTTATNAPSLAAAPSSNTSPPSPPASSLSTTSGFSYPFAAAPDIIRSNQKDAYYQGVLLEQLSTILRKIYGARILHKYSLETKTFTDLLYLSLTTLRNARTLGEEYCDILHKLQSSLSVQQSDPKPSTYAATIKTYLLENLDTLASSENLLAVHLGLFYFTGAYYHLSKRIWGIRYIFTKRLLPHEQRVGYEVLGLLLLAQLVTQGCFHVSSTFSRPSAVVPEGESVNPLTAGPTRGFATNPGMHASDLGQGGPKYDLKDEKVMRFMSGDSGRKCTLCLESMKDPTATGCGHVFCWSCISEWCRSKPECPLCRQSTLVQHLLPLRC</sequence>
<dbReference type="Pfam" id="PF04757">
    <property type="entry name" value="Pex2_Pex12"/>
    <property type="match status" value="1"/>
</dbReference>
<organism evidence="22 23">
    <name type="scientific">Tuber melanosporum (strain Mel28)</name>
    <name type="common">Perigord black truffle</name>
    <dbReference type="NCBI Taxonomy" id="656061"/>
    <lineage>
        <taxon>Eukaryota</taxon>
        <taxon>Fungi</taxon>
        <taxon>Dikarya</taxon>
        <taxon>Ascomycota</taxon>
        <taxon>Pezizomycotina</taxon>
        <taxon>Pezizomycetes</taxon>
        <taxon>Pezizales</taxon>
        <taxon>Tuberaceae</taxon>
        <taxon>Tuber</taxon>
    </lineage>
</organism>
<keyword evidence="7" id="KW-0962">Peroxisome biogenesis</keyword>
<evidence type="ECO:0000256" key="2">
    <source>
        <dbReference type="ARBA" id="ARBA00004585"/>
    </source>
</evidence>
<accession>D5GGJ0</accession>
<reference evidence="22 23" key="1">
    <citation type="journal article" date="2010" name="Nature">
        <title>Perigord black truffle genome uncovers evolutionary origins and mechanisms of symbiosis.</title>
        <authorList>
            <person name="Martin F."/>
            <person name="Kohler A."/>
            <person name="Murat C."/>
            <person name="Balestrini R."/>
            <person name="Coutinho P.M."/>
            <person name="Jaillon O."/>
            <person name="Montanini B."/>
            <person name="Morin E."/>
            <person name="Noel B."/>
            <person name="Percudani R."/>
            <person name="Porcel B."/>
            <person name="Rubini A."/>
            <person name="Amicucci A."/>
            <person name="Amselem J."/>
            <person name="Anthouard V."/>
            <person name="Arcioni S."/>
            <person name="Artiguenave F."/>
            <person name="Aury J.M."/>
            <person name="Ballario P."/>
            <person name="Bolchi A."/>
            <person name="Brenna A."/>
            <person name="Brun A."/>
            <person name="Buee M."/>
            <person name="Cantarel B."/>
            <person name="Chevalier G."/>
            <person name="Couloux A."/>
            <person name="Da Silva C."/>
            <person name="Denoeud F."/>
            <person name="Duplessis S."/>
            <person name="Ghignone S."/>
            <person name="Hilselberger B."/>
            <person name="Iotti M."/>
            <person name="Marcais B."/>
            <person name="Mello A."/>
            <person name="Miranda M."/>
            <person name="Pacioni G."/>
            <person name="Quesneville H."/>
            <person name="Riccioni C."/>
            <person name="Ruotolo R."/>
            <person name="Splivallo R."/>
            <person name="Stocchi V."/>
            <person name="Tisserant E."/>
            <person name="Viscomi A.R."/>
            <person name="Zambonelli A."/>
            <person name="Zampieri E."/>
            <person name="Henrissat B."/>
            <person name="Lebrun M.H."/>
            <person name="Paolocci F."/>
            <person name="Bonfante P."/>
            <person name="Ottonello S."/>
            <person name="Wincker P."/>
        </authorList>
    </citation>
    <scope>NUCLEOTIDE SEQUENCE [LARGE SCALE GENOMIC DNA]</scope>
    <source>
        <strain evidence="22 23">Mel28</strain>
    </source>
</reference>
<evidence type="ECO:0000256" key="19">
    <source>
        <dbReference type="PROSITE-ProRule" id="PRU00175"/>
    </source>
</evidence>
<dbReference type="InterPro" id="IPR006845">
    <property type="entry name" value="Pex_N"/>
</dbReference>
<comment type="pathway">
    <text evidence="3">Protein modification; protein ubiquitination.</text>
</comment>
<dbReference type="GO" id="GO:0000209">
    <property type="term" value="P:protein polyubiquitination"/>
    <property type="evidence" value="ECO:0007669"/>
    <property type="project" value="EnsemblFungi"/>
</dbReference>
<keyword evidence="13" id="KW-0862">Zinc</keyword>
<dbReference type="CDD" id="cd16527">
    <property type="entry name" value="RING-HC_PEX10"/>
    <property type="match status" value="1"/>
</dbReference>
<dbReference type="Pfam" id="PF13639">
    <property type="entry name" value="zf-RING_2"/>
    <property type="match status" value="1"/>
</dbReference>
<dbReference type="HOGENOM" id="CLU_041707_2_0_1"/>
<protein>
    <recommendedName>
        <fullName evidence="5">RING-type E3 ubiquitin transferase</fullName>
        <ecNumber evidence="5">2.3.2.27</ecNumber>
    </recommendedName>
    <alternativeName>
        <fullName evidence="18">Peroxin-10</fullName>
    </alternativeName>
</protein>
<dbReference type="GO" id="GO:0005778">
    <property type="term" value="C:peroxisomal membrane"/>
    <property type="evidence" value="ECO:0007669"/>
    <property type="project" value="UniProtKB-SubCell"/>
</dbReference>
<dbReference type="AlphaFoldDB" id="D5GGJ0"/>
<dbReference type="FunCoup" id="D5GGJ0">
    <property type="interactions" value="271"/>
</dbReference>
<dbReference type="InParanoid" id="D5GGJ0"/>
<dbReference type="GO" id="GO:1990429">
    <property type="term" value="C:peroxisomal importomer complex"/>
    <property type="evidence" value="ECO:0007669"/>
    <property type="project" value="EnsemblFungi"/>
</dbReference>
<evidence type="ECO:0000256" key="10">
    <source>
        <dbReference type="ARBA" id="ARBA00022723"/>
    </source>
</evidence>
<evidence type="ECO:0000256" key="14">
    <source>
        <dbReference type="ARBA" id="ARBA00022927"/>
    </source>
</evidence>
<evidence type="ECO:0000256" key="1">
    <source>
        <dbReference type="ARBA" id="ARBA00000900"/>
    </source>
</evidence>
<dbReference type="PANTHER" id="PTHR23350:SF0">
    <property type="entry name" value="PEROXISOME BIOGENESIS FACTOR 10"/>
    <property type="match status" value="1"/>
</dbReference>
<evidence type="ECO:0000256" key="7">
    <source>
        <dbReference type="ARBA" id="ARBA00022593"/>
    </source>
</evidence>
<dbReference type="GeneID" id="9185555"/>
<evidence type="ECO:0000256" key="4">
    <source>
        <dbReference type="ARBA" id="ARBA00008704"/>
    </source>
</evidence>
<keyword evidence="6" id="KW-0813">Transport</keyword>
<evidence type="ECO:0000256" key="17">
    <source>
        <dbReference type="ARBA" id="ARBA00023140"/>
    </source>
</evidence>
<evidence type="ECO:0000256" key="16">
    <source>
        <dbReference type="ARBA" id="ARBA00023136"/>
    </source>
</evidence>
<dbReference type="InterPro" id="IPR013083">
    <property type="entry name" value="Znf_RING/FYVE/PHD"/>
</dbReference>
<dbReference type="InterPro" id="IPR017907">
    <property type="entry name" value="Znf_RING_CS"/>
</dbReference>
<dbReference type="PROSITE" id="PS50089">
    <property type="entry name" value="ZF_RING_2"/>
    <property type="match status" value="1"/>
</dbReference>
<keyword evidence="15" id="KW-1133">Transmembrane helix</keyword>
<keyword evidence="16" id="KW-0472">Membrane</keyword>
<comment type="similarity">
    <text evidence="4">Belongs to the pex2/pex10/pex12 family.</text>
</comment>
<dbReference type="GO" id="GO:0000151">
    <property type="term" value="C:ubiquitin ligase complex"/>
    <property type="evidence" value="ECO:0007669"/>
    <property type="project" value="EnsemblFungi"/>
</dbReference>
<evidence type="ECO:0000313" key="23">
    <source>
        <dbReference type="Proteomes" id="UP000006911"/>
    </source>
</evidence>
<evidence type="ECO:0000256" key="5">
    <source>
        <dbReference type="ARBA" id="ARBA00012483"/>
    </source>
</evidence>
<dbReference type="GO" id="GO:0061630">
    <property type="term" value="F:ubiquitin protein ligase activity"/>
    <property type="evidence" value="ECO:0007669"/>
    <property type="project" value="UniProtKB-EC"/>
</dbReference>
<evidence type="ECO:0000256" key="12">
    <source>
        <dbReference type="ARBA" id="ARBA00022786"/>
    </source>
</evidence>
<evidence type="ECO:0000259" key="21">
    <source>
        <dbReference type="PROSITE" id="PS50089"/>
    </source>
</evidence>
<evidence type="ECO:0000256" key="18">
    <source>
        <dbReference type="ARBA" id="ARBA00041230"/>
    </source>
</evidence>
<keyword evidence="14" id="KW-0653">Protein transport</keyword>
<dbReference type="PROSITE" id="PS00518">
    <property type="entry name" value="ZF_RING_1"/>
    <property type="match status" value="1"/>
</dbReference>
<keyword evidence="23" id="KW-1185">Reference proteome</keyword>
<dbReference type="GO" id="GO:0008320">
    <property type="term" value="F:protein transmembrane transporter activity"/>
    <property type="evidence" value="ECO:0007669"/>
    <property type="project" value="EnsemblFungi"/>
</dbReference>
<dbReference type="SUPFAM" id="SSF57850">
    <property type="entry name" value="RING/U-box"/>
    <property type="match status" value="1"/>
</dbReference>
<evidence type="ECO:0000256" key="13">
    <source>
        <dbReference type="ARBA" id="ARBA00022833"/>
    </source>
</evidence>
<keyword evidence="12" id="KW-0833">Ubl conjugation pathway</keyword>
<name>D5GGJ0_TUBMM</name>
<keyword evidence="10" id="KW-0479">Metal-binding</keyword>
<evidence type="ECO:0000256" key="15">
    <source>
        <dbReference type="ARBA" id="ARBA00022989"/>
    </source>
</evidence>
<keyword evidence="8" id="KW-0808">Transferase</keyword>
<dbReference type="GO" id="GO:0044721">
    <property type="term" value="P:protein import into peroxisome matrix, substrate release"/>
    <property type="evidence" value="ECO:0007669"/>
    <property type="project" value="EnsemblFungi"/>
</dbReference>
<dbReference type="GO" id="GO:0006515">
    <property type="term" value="P:protein quality control for misfolded or incompletely synthesized proteins"/>
    <property type="evidence" value="ECO:0007669"/>
    <property type="project" value="EnsemblFungi"/>
</dbReference>